<reference evidence="2 3" key="1">
    <citation type="submission" date="2021-02" db="EMBL/GenBank/DDBJ databases">
        <title>Complete genome of Desulfoluna sp. strain ASN36.</title>
        <authorList>
            <person name="Takahashi A."/>
            <person name="Kojima H."/>
            <person name="Fukui M."/>
        </authorList>
    </citation>
    <scope>NUCLEOTIDE SEQUENCE [LARGE SCALE GENOMIC DNA]</scope>
    <source>
        <strain evidence="2 3">ASN36</strain>
    </source>
</reference>
<gene>
    <name evidence="2" type="ORF">DSLASN_03850</name>
</gene>
<evidence type="ECO:0000313" key="3">
    <source>
        <dbReference type="Proteomes" id="UP001320148"/>
    </source>
</evidence>
<dbReference type="RefSeq" id="WP_236891051.1">
    <property type="nucleotide sequence ID" value="NZ_AP024488.1"/>
</dbReference>
<organism evidence="2 3">
    <name type="scientific">Desulfoluna limicola</name>
    <dbReference type="NCBI Taxonomy" id="2810562"/>
    <lineage>
        <taxon>Bacteria</taxon>
        <taxon>Pseudomonadati</taxon>
        <taxon>Thermodesulfobacteriota</taxon>
        <taxon>Desulfobacteria</taxon>
        <taxon>Desulfobacterales</taxon>
        <taxon>Desulfolunaceae</taxon>
        <taxon>Desulfoluna</taxon>
    </lineage>
</organism>
<accession>A0ABM7PC27</accession>
<proteinExistence type="predicted"/>
<protein>
    <recommendedName>
        <fullName evidence="4">YcxB-like protein domain-containing protein</fullName>
    </recommendedName>
</protein>
<dbReference type="Proteomes" id="UP001320148">
    <property type="component" value="Chromosome"/>
</dbReference>
<evidence type="ECO:0000313" key="2">
    <source>
        <dbReference type="EMBL" id="BCS94753.1"/>
    </source>
</evidence>
<evidence type="ECO:0008006" key="4">
    <source>
        <dbReference type="Google" id="ProtNLM"/>
    </source>
</evidence>
<keyword evidence="1" id="KW-0812">Transmembrane</keyword>
<feature type="transmembrane region" description="Helical" evidence="1">
    <location>
        <begin position="9"/>
        <end position="36"/>
    </location>
</feature>
<name>A0ABM7PC27_9BACT</name>
<dbReference type="EMBL" id="AP024488">
    <property type="protein sequence ID" value="BCS94753.1"/>
    <property type="molecule type" value="Genomic_DNA"/>
</dbReference>
<keyword evidence="1" id="KW-0472">Membrane</keyword>
<keyword evidence="3" id="KW-1185">Reference proteome</keyword>
<keyword evidence="1" id="KW-1133">Transmembrane helix</keyword>
<sequence length="160" mass="18590">MTETTCDRYVYGFSVLDWLVIGAVSVYCLFKIYAFLPSTVLYEVSTFKLPNADYRLLVSFVLLLFVGALSAYKLIIRLFRGKNYVTLMSDGVEILIQGVRQKRTFLGYDLIDRVAFKNRKTIFTVYAANKKYVFSSREFENYFIFEIFFNSILTRSAVEA</sequence>
<feature type="transmembrane region" description="Helical" evidence="1">
    <location>
        <begin position="56"/>
        <end position="75"/>
    </location>
</feature>
<evidence type="ECO:0000256" key="1">
    <source>
        <dbReference type="SAM" id="Phobius"/>
    </source>
</evidence>